<evidence type="ECO:0000256" key="2">
    <source>
        <dbReference type="ARBA" id="ARBA00022741"/>
    </source>
</evidence>
<evidence type="ECO:0000256" key="4">
    <source>
        <dbReference type="ARBA" id="ARBA00023186"/>
    </source>
</evidence>
<dbReference type="EMBL" id="AP024714">
    <property type="protein sequence ID" value="BCX80748.1"/>
    <property type="molecule type" value="Genomic_DNA"/>
</dbReference>
<reference evidence="7" key="1">
    <citation type="journal article" date="2024" name="Int. J. Syst. Evol. Microbiol.">
        <title>Methylomarinovum tepidoasis sp. nov., a moderately thermophilic methanotroph of the family Methylothermaceae isolated from a deep-sea hydrothermal field.</title>
        <authorList>
            <person name="Hirayama H."/>
            <person name="Takaki Y."/>
            <person name="Abe M."/>
            <person name="Miyazaki M."/>
            <person name="Uematsu K."/>
            <person name="Matsui Y."/>
            <person name="Takai K."/>
        </authorList>
    </citation>
    <scope>NUCLEOTIDE SEQUENCE [LARGE SCALE GENOMIC DNA]</scope>
    <source>
        <strain evidence="7">IT-9</strain>
    </source>
</reference>
<dbReference type="GO" id="GO:0140662">
    <property type="term" value="F:ATP-dependent protein folding chaperone"/>
    <property type="evidence" value="ECO:0007669"/>
    <property type="project" value="InterPro"/>
</dbReference>
<organism evidence="6 7">
    <name type="scientific">Methylomarinovum caldicuralii</name>
    <dbReference type="NCBI Taxonomy" id="438856"/>
    <lineage>
        <taxon>Bacteria</taxon>
        <taxon>Pseudomonadati</taxon>
        <taxon>Pseudomonadota</taxon>
        <taxon>Gammaproteobacteria</taxon>
        <taxon>Methylococcales</taxon>
        <taxon>Methylothermaceae</taxon>
        <taxon>Methylomarinovum</taxon>
    </lineage>
</organism>
<gene>
    <name evidence="6" type="ORF">MIT9_P0324</name>
</gene>
<dbReference type="Proteomes" id="UP001321825">
    <property type="component" value="Chromosome"/>
</dbReference>
<evidence type="ECO:0000313" key="6">
    <source>
        <dbReference type="EMBL" id="BCX80748.1"/>
    </source>
</evidence>
<dbReference type="RefSeq" id="WP_317705698.1">
    <property type="nucleotide sequence ID" value="NZ_AP024714.1"/>
</dbReference>
<dbReference type="KEGG" id="mcau:MIT9_P0324"/>
<keyword evidence="2 5" id="KW-0547">Nucleotide-binding</keyword>
<dbReference type="AlphaFoldDB" id="A0AAU9BPU8"/>
<dbReference type="Gene3D" id="3.90.640.10">
    <property type="entry name" value="Actin, Chain A, domain 4"/>
    <property type="match status" value="1"/>
</dbReference>
<dbReference type="PROSITE" id="PS00297">
    <property type="entry name" value="HSP70_1"/>
    <property type="match status" value="1"/>
</dbReference>
<dbReference type="FunFam" id="3.90.640.10:FF:000003">
    <property type="entry name" value="Molecular chaperone DnaK"/>
    <property type="match status" value="1"/>
</dbReference>
<dbReference type="InterPro" id="IPR018181">
    <property type="entry name" value="Heat_shock_70_CS"/>
</dbReference>
<dbReference type="Pfam" id="PF00012">
    <property type="entry name" value="HSP70"/>
    <property type="match status" value="1"/>
</dbReference>
<dbReference type="PANTHER" id="PTHR19375">
    <property type="entry name" value="HEAT SHOCK PROTEIN 70KDA"/>
    <property type="match status" value="1"/>
</dbReference>
<dbReference type="PRINTS" id="PR00301">
    <property type="entry name" value="HEATSHOCK70"/>
</dbReference>
<keyword evidence="7" id="KW-1185">Reference proteome</keyword>
<dbReference type="Gene3D" id="3.30.420.40">
    <property type="match status" value="2"/>
</dbReference>
<dbReference type="Gene3D" id="2.60.34.10">
    <property type="entry name" value="Substrate Binding Domain Of DNAk, Chain A, domain 1"/>
    <property type="match status" value="1"/>
</dbReference>
<dbReference type="InterPro" id="IPR013126">
    <property type="entry name" value="Hsp_70_fam"/>
</dbReference>
<proteinExistence type="inferred from homology"/>
<protein>
    <submittedName>
        <fullName evidence="6">Molecular chaperone DnaK</fullName>
    </submittedName>
</protein>
<sequence length="567" mass="61795">MTDIIGIDLGTTNSEVAVLENGRPKVLTDAAGNALLPSVVGIDDQGRLLVGEPARNQHPLYPERTVKSVKRHMGSDTRFHLGGQDYTPQEISAILLRTLKQRAEDHLGRPVTRAVVTVPAYFNDAQRQATREAGEIAGLTVERLLNEPTAAALVYESDLDRPRQVLVYDLGGGTFDVSIVRIQHGVVEVIASHGDNRLGGDDFDRELVELLAERIQQESGVDVRNDRRIMVRLLRVAVTAKHALSERPFVAIREEFLFERDGTPWHLHTEVARDEYEALIAPYLDRTLEAVHTVLKSAGLGSGDIEEVLLVGGATRTPLVSERLEAVLGQTPKATVDPDLCVAMGAAVQAGMLAGETVASVLVDVTPYTFGTGALGELDGRPHPNVFVPLIRKHTPLPASKSEVFYTVRDGQTRVDVRVYQGEDPEADNNTLVGEFSVEGLRGVADDPVVLRFDLDTDGILQVTATEKATGLEKSVRIERAVPPLDRRALGAARERVAGLLGETAARPYAQTLLARAERLLPQLEGENREDLETLSQALREALEAGDEQAVSRAEAALEDLLYYLES</sequence>
<evidence type="ECO:0000256" key="3">
    <source>
        <dbReference type="ARBA" id="ARBA00022840"/>
    </source>
</evidence>
<dbReference type="SUPFAM" id="SSF53067">
    <property type="entry name" value="Actin-like ATPase domain"/>
    <property type="match status" value="2"/>
</dbReference>
<evidence type="ECO:0000256" key="5">
    <source>
        <dbReference type="RuleBase" id="RU003322"/>
    </source>
</evidence>
<name>A0AAU9BPU8_9GAMM</name>
<dbReference type="FunFam" id="3.30.420.40:FF:000071">
    <property type="entry name" value="Molecular chaperone DnaK"/>
    <property type="match status" value="1"/>
</dbReference>
<dbReference type="GO" id="GO:0005524">
    <property type="term" value="F:ATP binding"/>
    <property type="evidence" value="ECO:0007669"/>
    <property type="project" value="UniProtKB-KW"/>
</dbReference>
<keyword evidence="3 5" id="KW-0067">ATP-binding</keyword>
<evidence type="ECO:0000256" key="1">
    <source>
        <dbReference type="ARBA" id="ARBA00007381"/>
    </source>
</evidence>
<comment type="similarity">
    <text evidence="1 5">Belongs to the heat shock protein 70 family.</text>
</comment>
<dbReference type="InterPro" id="IPR029047">
    <property type="entry name" value="HSP70_peptide-bd_sf"/>
</dbReference>
<dbReference type="InterPro" id="IPR043129">
    <property type="entry name" value="ATPase_NBD"/>
</dbReference>
<keyword evidence="4" id="KW-0143">Chaperone</keyword>
<dbReference type="SUPFAM" id="SSF100920">
    <property type="entry name" value="Heat shock protein 70kD (HSP70), peptide-binding domain"/>
    <property type="match status" value="1"/>
</dbReference>
<accession>A0AAU9BPU8</accession>
<dbReference type="PROSITE" id="PS00329">
    <property type="entry name" value="HSP70_2"/>
    <property type="match status" value="1"/>
</dbReference>
<evidence type="ECO:0000313" key="7">
    <source>
        <dbReference type="Proteomes" id="UP001321825"/>
    </source>
</evidence>